<dbReference type="RefSeq" id="WP_007280259.1">
    <property type="nucleotide sequence ID" value="NZ_ABCK01000021.1"/>
</dbReference>
<gene>
    <name evidence="2" type="ORF">LNTAR_19602</name>
</gene>
<dbReference type="EMBL" id="ABCK01000021">
    <property type="protein sequence ID" value="EDM26036.1"/>
    <property type="molecule type" value="Genomic_DNA"/>
</dbReference>
<reference evidence="2 3" key="1">
    <citation type="journal article" date="2010" name="J. Bacteriol.">
        <title>Genome sequence of Lentisphaera araneosa HTCC2155T, the type species of the order Lentisphaerales in the phylum Lentisphaerae.</title>
        <authorList>
            <person name="Thrash J.C."/>
            <person name="Cho J.C."/>
            <person name="Vergin K.L."/>
            <person name="Morris R.M."/>
            <person name="Giovannoni S.J."/>
        </authorList>
    </citation>
    <scope>NUCLEOTIDE SEQUENCE [LARGE SCALE GENOMIC DNA]</scope>
    <source>
        <strain evidence="2 3">HTCC2155</strain>
    </source>
</reference>
<dbReference type="AlphaFoldDB" id="A6DQY6"/>
<dbReference type="Proteomes" id="UP000004947">
    <property type="component" value="Unassembled WGS sequence"/>
</dbReference>
<organism evidence="2 3">
    <name type="scientific">Lentisphaera araneosa HTCC2155</name>
    <dbReference type="NCBI Taxonomy" id="313628"/>
    <lineage>
        <taxon>Bacteria</taxon>
        <taxon>Pseudomonadati</taxon>
        <taxon>Lentisphaerota</taxon>
        <taxon>Lentisphaeria</taxon>
        <taxon>Lentisphaerales</taxon>
        <taxon>Lentisphaeraceae</taxon>
        <taxon>Lentisphaera</taxon>
    </lineage>
</organism>
<dbReference type="InterPro" id="IPR029062">
    <property type="entry name" value="Class_I_gatase-like"/>
</dbReference>
<evidence type="ECO:0000313" key="3">
    <source>
        <dbReference type="Proteomes" id="UP000004947"/>
    </source>
</evidence>
<sequence length="225" mass="25963">MIYFFADNHYQAHPGLSLYKQIVDDDKIKFYEDDWSAMESFADDCDLLILNLIGGTCDIAHPNKNAEAEIKKYLQSGKPMLLLHGSSAAFSEWSWWRKIVGYRWVRPNDPEGIEASFHPVRPYKLLKTDSRHPLMTQLKEVEISHEDEIYMGLQEVCPTEVLMTISTDEGTAPQVLTHKSPWDGIIHTFIPGHRKETLEHPNIFRNIKVLIEDLIKTSKQISTPR</sequence>
<proteinExistence type="predicted"/>
<protein>
    <recommendedName>
        <fullName evidence="1">ThuA-like domain-containing protein</fullName>
    </recommendedName>
</protein>
<dbReference type="Gene3D" id="3.40.50.880">
    <property type="match status" value="1"/>
</dbReference>
<keyword evidence="3" id="KW-1185">Reference proteome</keyword>
<accession>A6DQY6</accession>
<dbReference type="Pfam" id="PF06283">
    <property type="entry name" value="ThuA"/>
    <property type="match status" value="1"/>
</dbReference>
<name>A6DQY6_9BACT</name>
<dbReference type="OrthoDB" id="9807086at2"/>
<dbReference type="SUPFAM" id="SSF52317">
    <property type="entry name" value="Class I glutamine amidotransferase-like"/>
    <property type="match status" value="1"/>
</dbReference>
<dbReference type="InterPro" id="IPR029010">
    <property type="entry name" value="ThuA-like"/>
</dbReference>
<evidence type="ECO:0000313" key="2">
    <source>
        <dbReference type="EMBL" id="EDM26036.1"/>
    </source>
</evidence>
<comment type="caution">
    <text evidence="2">The sequence shown here is derived from an EMBL/GenBank/DDBJ whole genome shotgun (WGS) entry which is preliminary data.</text>
</comment>
<dbReference type="STRING" id="313628.LNTAR_19602"/>
<evidence type="ECO:0000259" key="1">
    <source>
        <dbReference type="Pfam" id="PF06283"/>
    </source>
</evidence>
<feature type="domain" description="ThuA-like" evidence="1">
    <location>
        <begin position="11"/>
        <end position="204"/>
    </location>
</feature>